<accession>A0A834WRZ4</accession>
<sequence>MLVGPRLNLHNHVKSLIRAGELNATYVVTRHSVFSNTRPTIFTCNAIITTMYRAKRYNDTIALF</sequence>
<reference evidence="1" key="1">
    <citation type="submission" date="2020-09" db="EMBL/GenBank/DDBJ databases">
        <title>Genome-Enabled Discovery of Anthraquinone Biosynthesis in Senna tora.</title>
        <authorList>
            <person name="Kang S.-H."/>
            <person name="Pandey R.P."/>
            <person name="Lee C.-M."/>
            <person name="Sim J.-S."/>
            <person name="Jeong J.-T."/>
            <person name="Choi B.-S."/>
            <person name="Jung M."/>
            <person name="Ginzburg D."/>
            <person name="Zhao K."/>
            <person name="Won S.Y."/>
            <person name="Oh T.-J."/>
            <person name="Yu Y."/>
            <person name="Kim N.-H."/>
            <person name="Lee O.R."/>
            <person name="Lee T.-H."/>
            <person name="Bashyal P."/>
            <person name="Kim T.-S."/>
            <person name="Lee W.-H."/>
            <person name="Kawkins C."/>
            <person name="Kim C.-K."/>
            <person name="Kim J.S."/>
            <person name="Ahn B.O."/>
            <person name="Rhee S.Y."/>
            <person name="Sohng J.K."/>
        </authorList>
    </citation>
    <scope>NUCLEOTIDE SEQUENCE</scope>
    <source>
        <tissue evidence="1">Leaf</tissue>
    </source>
</reference>
<evidence type="ECO:0000313" key="2">
    <source>
        <dbReference type="Proteomes" id="UP000634136"/>
    </source>
</evidence>
<dbReference type="InterPro" id="IPR052308">
    <property type="entry name" value="PPR_domain-containing"/>
</dbReference>
<organism evidence="1 2">
    <name type="scientific">Senna tora</name>
    <dbReference type="NCBI Taxonomy" id="362788"/>
    <lineage>
        <taxon>Eukaryota</taxon>
        <taxon>Viridiplantae</taxon>
        <taxon>Streptophyta</taxon>
        <taxon>Embryophyta</taxon>
        <taxon>Tracheophyta</taxon>
        <taxon>Spermatophyta</taxon>
        <taxon>Magnoliopsida</taxon>
        <taxon>eudicotyledons</taxon>
        <taxon>Gunneridae</taxon>
        <taxon>Pentapetalae</taxon>
        <taxon>rosids</taxon>
        <taxon>fabids</taxon>
        <taxon>Fabales</taxon>
        <taxon>Fabaceae</taxon>
        <taxon>Caesalpinioideae</taxon>
        <taxon>Cassia clade</taxon>
        <taxon>Senna</taxon>
    </lineage>
</organism>
<dbReference type="EMBL" id="JAAIUW010000006">
    <property type="protein sequence ID" value="KAF7828274.1"/>
    <property type="molecule type" value="Genomic_DNA"/>
</dbReference>
<dbReference type="PANTHER" id="PTHR47937:SF2">
    <property type="entry name" value="PENTATRICOPEPTIDE (PPR) REPEAT-CONTAINING PROTEIN, PF01535'-RELATED"/>
    <property type="match status" value="1"/>
</dbReference>
<gene>
    <name evidence="1" type="ORF">G2W53_019438</name>
</gene>
<protein>
    <submittedName>
        <fullName evidence="1">Pentatricopeptide repeat-containing protein at1g10270-like</fullName>
    </submittedName>
</protein>
<evidence type="ECO:0000313" key="1">
    <source>
        <dbReference type="EMBL" id="KAF7828274.1"/>
    </source>
</evidence>
<dbReference type="AlphaFoldDB" id="A0A834WRZ4"/>
<proteinExistence type="predicted"/>
<dbReference type="Proteomes" id="UP000634136">
    <property type="component" value="Unassembled WGS sequence"/>
</dbReference>
<dbReference type="OrthoDB" id="1745269at2759"/>
<name>A0A834WRZ4_9FABA</name>
<dbReference type="PANTHER" id="PTHR47937">
    <property type="entry name" value="PLASTID TRANSCRIPTIONALLY ACTIVE CHROMOSOME 2-LIKE PROTEIN"/>
    <property type="match status" value="1"/>
</dbReference>
<keyword evidence="2" id="KW-1185">Reference proteome</keyword>
<comment type="caution">
    <text evidence="1">The sequence shown here is derived from an EMBL/GenBank/DDBJ whole genome shotgun (WGS) entry which is preliminary data.</text>
</comment>